<protein>
    <submittedName>
        <fullName evidence="1">Uncharacterized protein</fullName>
    </submittedName>
</protein>
<dbReference type="EMBL" id="JAGDQJ010000013">
    <property type="protein sequence ID" value="MBO1625848.1"/>
    <property type="molecule type" value="Genomic_DNA"/>
</dbReference>
<dbReference type="Proteomes" id="UP000677611">
    <property type="component" value="Unassembled WGS sequence"/>
</dbReference>
<accession>A0ABS3NYI4</accession>
<dbReference type="RefSeq" id="WP_208017732.1">
    <property type="nucleotide sequence ID" value="NZ_JAGDQJ010000013.1"/>
</dbReference>
<evidence type="ECO:0000313" key="2">
    <source>
        <dbReference type="Proteomes" id="UP000677611"/>
    </source>
</evidence>
<reference evidence="1 2" key="1">
    <citation type="submission" date="2021-03" db="EMBL/GenBank/DDBJ databases">
        <title>Identification of novel Bacillus strains.</title>
        <authorList>
            <person name="Xiao Z."/>
            <person name="Li Y."/>
            <person name="Shen J."/>
        </authorList>
    </citation>
    <scope>NUCLEOTIDE SEQUENCE [LARGE SCALE GENOMIC DNA]</scope>
    <source>
        <strain evidence="1 2">SY8</strain>
    </source>
</reference>
<keyword evidence="2" id="KW-1185">Reference proteome</keyword>
<organism evidence="1 2">
    <name type="scientific">Bacillus arachidis</name>
    <dbReference type="NCBI Taxonomy" id="2819290"/>
    <lineage>
        <taxon>Bacteria</taxon>
        <taxon>Bacillati</taxon>
        <taxon>Bacillota</taxon>
        <taxon>Bacilli</taxon>
        <taxon>Bacillales</taxon>
        <taxon>Bacillaceae</taxon>
        <taxon>Bacillus</taxon>
    </lineage>
</organism>
<name>A0ABS3NYI4_9BACI</name>
<comment type="caution">
    <text evidence="1">The sequence shown here is derived from an EMBL/GenBank/DDBJ whole genome shotgun (WGS) entry which is preliminary data.</text>
</comment>
<sequence length="282" mass="33684">MMQEAKKMMSMPELREVAKHYRKKYYADVFISYEETVELWSVYEENGEKYVLFVFSRGSKGGWKGTLVIDEHGQVISRKEAERIGSIVLSHKFYFATPTPDLYLQPLCMKLKRHLVTLIIMLQEEGKKDPVITEIVKSTLNIIIEFDQFLDFLEARKAFIFKPNEPITSETYHTAKELLKYYAHSLFKMEKLYVSARKEIKGYKKKLNKMNLKNKRGALSCISKFNSGITYAKWRYHMMKYRMEIQYYKTYKDILQRDEIAQHIIKVSEEHFDKMHKKIFRN</sequence>
<gene>
    <name evidence="1" type="ORF">J4P90_11460</name>
</gene>
<evidence type="ECO:0000313" key="1">
    <source>
        <dbReference type="EMBL" id="MBO1625848.1"/>
    </source>
</evidence>
<proteinExistence type="predicted"/>